<dbReference type="SUPFAM" id="SSF53335">
    <property type="entry name" value="S-adenosyl-L-methionine-dependent methyltransferases"/>
    <property type="match status" value="1"/>
</dbReference>
<proteinExistence type="predicted"/>
<protein>
    <submittedName>
        <fullName evidence="1">Uncharacterized protein</fullName>
    </submittedName>
</protein>
<accession>A0A382VVI9</accession>
<sequence length="103" mass="12025">VEKILKEMTRVSKFGIVSFPNFAHHPMREMFYNEGRAPKSSGWYGYNWYDTPNVRFPSILDFIEFCKEKNIKIIKSLFLNSNTSKIIEKNPNLNADSAIFLIS</sequence>
<name>A0A382VVI9_9ZZZZ</name>
<dbReference type="InterPro" id="IPR010743">
    <property type="entry name" value="Methionine_synth_MetW"/>
</dbReference>
<gene>
    <name evidence="1" type="ORF">METZ01_LOCUS402899</name>
</gene>
<dbReference type="Pfam" id="PF07021">
    <property type="entry name" value="MetW"/>
    <property type="match status" value="1"/>
</dbReference>
<evidence type="ECO:0000313" key="1">
    <source>
        <dbReference type="EMBL" id="SVD50045.1"/>
    </source>
</evidence>
<feature type="non-terminal residue" evidence="1">
    <location>
        <position position="1"/>
    </location>
</feature>
<dbReference type="InterPro" id="IPR029063">
    <property type="entry name" value="SAM-dependent_MTases_sf"/>
</dbReference>
<dbReference type="AlphaFoldDB" id="A0A382VVI9"/>
<dbReference type="EMBL" id="UINC01154646">
    <property type="protein sequence ID" value="SVD50045.1"/>
    <property type="molecule type" value="Genomic_DNA"/>
</dbReference>
<organism evidence="1">
    <name type="scientific">marine metagenome</name>
    <dbReference type="NCBI Taxonomy" id="408172"/>
    <lineage>
        <taxon>unclassified sequences</taxon>
        <taxon>metagenomes</taxon>
        <taxon>ecological metagenomes</taxon>
    </lineage>
</organism>
<reference evidence="1" key="1">
    <citation type="submission" date="2018-05" db="EMBL/GenBank/DDBJ databases">
        <authorList>
            <person name="Lanie J.A."/>
            <person name="Ng W.-L."/>
            <person name="Kazmierczak K.M."/>
            <person name="Andrzejewski T.M."/>
            <person name="Davidsen T.M."/>
            <person name="Wayne K.J."/>
            <person name="Tettelin H."/>
            <person name="Glass J.I."/>
            <person name="Rusch D."/>
            <person name="Podicherti R."/>
            <person name="Tsui H.-C.T."/>
            <person name="Winkler M.E."/>
        </authorList>
    </citation>
    <scope>NUCLEOTIDE SEQUENCE</scope>
</reference>